<feature type="transmembrane region" description="Helical" evidence="11">
    <location>
        <begin position="409"/>
        <end position="428"/>
    </location>
</feature>
<keyword evidence="7 11" id="KW-1133">Transmembrane helix</keyword>
<evidence type="ECO:0000256" key="5">
    <source>
        <dbReference type="ARBA" id="ARBA00022741"/>
    </source>
</evidence>
<feature type="transmembrane region" description="Helical" evidence="11">
    <location>
        <begin position="434"/>
        <end position="458"/>
    </location>
</feature>
<dbReference type="PROSITE" id="PS50929">
    <property type="entry name" value="ABC_TM1F"/>
    <property type="match status" value="2"/>
</dbReference>
<dbReference type="InterPro" id="IPR036640">
    <property type="entry name" value="ABC1_TM_sf"/>
</dbReference>
<feature type="transmembrane region" description="Helical" evidence="11">
    <location>
        <begin position="154"/>
        <end position="171"/>
    </location>
</feature>
<feature type="compositionally biased region" description="Acidic residues" evidence="10">
    <location>
        <begin position="22"/>
        <end position="32"/>
    </location>
</feature>
<proteinExistence type="predicted"/>
<sequence>MEAPNGPESETCCPDGAGNTVEPDEEPDEEDLISWLFTGQQSPRNTSHSSSSSKVHHDIEDGEAPNGMAVDADPANDVCAESHVVTAFTPKTALIESLVILVGAVLHTVLQILFDVHYPFTSILTSTYLLLLLVGRCWCTTLQLRSAIQMHSSLLYFAYCLSSLLLTHYALAQHCGMTQTAPPLLRLTTFAVLLAIQVTASRQTTTRLDETQLPTSEPPLESAPSLWSLWTFSWLNVTVAKCQHFSLDSQDLGPVDYGQRAVLIAATVGRAPSPSISFLARLFRCFKKDIFVQGLWALTMSIMLFVPAVLLQQILAYLETPGSVHIKSAWLLALGIFASKALTALADTQCDWIGVNIGVKVKGAILSEIMAKTLRRNTLRSPEVAIGDLRKYRRIDSCDPLAISRLVEVDAGVVSAMSGLMHVLWLSVPTQVLAATLVLFHIVGVSGIAGVACSLVMLPAYPLLLKKQAVADAQKAQIAERRAKLMSEFLSGIRIIKYYAWEACFQNRISALREAELRKLRARLLWWSMSMTAGYALPLFATTLTLFLHCFVAGNRPTTATVFPVISIFATLRVPLDRFSYILNSFPAAKTSWLRLVALLKESDIAAATQQSSDDMLGFQDASFKWAGSGTESPEETDSLLMTRSPSFGLSNINISFALGKFNAVVGHRGAGKSSLLLALLGEMELLAGRIYLPFFNEIERHGPCPTTHPFRPTNCIAYCPQTAWIQNKTMRANVTFGLPFDSARYKSVLEAVALMHDLPQLQHGDLTIAGENGCLLSVSQRQRVALARALYSPAKVVIIDDLLVTLDNVTAKHVLLNAIRGPLMHDRTCILATSHARMAIPFCDFAVRLDHGKVSAQGTPQELAAAGAVSPNMLSDVLEVFNDVPSLPEVPYEETFLSKNFSKVSTDKVKDVVAQPHEVDKLTDRAGREALQTYLAAMGKTRYWPATLCALAAQQLLTLSLNLWVKKWVASSSNSHEVGPGFHIAIYSAMVFVYLLVAGLGSMSAHRSVLTSSFAIHERLISSIFHATFGFLENTPSAEIAKRFKDDVNTMDQDLAPLFLSTLHLSLNFVMTMAGVMYANLSRELRRVTTVEKAPLRQHLAELFQGSVSIRAYGRQSEFAEQGHRFLDYHSRSSLLLSASKTWITLRVALLGAITAASTAGFALWYKGTIHHGIAGIALTYALASAENMAALVQVCSLSYQALVSVKRIQEYIQTEKERMDPIREHPGPTYTWPRGGHVRFRSFDARHNSTASPTLRDFELKIDAGRRLGIVGDIGGDESSLALAIIRALRPSHGRVEIDGVDIATLRLDVLRRLVTIVPREPTIFSGTFRENLDPENVQDEDRIYEVLESLHVPRLLPGLDLDDVLPELSRIQKQIICIARAMLRQTLVLVLDEATAMFDFATDQRIQIAIRDGIAAGTTVVTIAKRLTTVADYDRIIVMTSSGGILEDGRPMKLLDRDRGDDEDAVLRAMLGHWLINFTSRCVFGSPSLHWRQKLAISNLKSLRRTLNPRQLFALARLQLTGAAVEAYCRANGIAYAAVTVPGPEKTAEGLVVKISPAVLHFVTPKGAPAKGPTLLYAHGGGYLNPLRPQGHIPLALRCASACGARQVVFIEYALTSEHGYPAQLTQMVAAVRYLLHRGGPGADSDDNLDGAVEPGNLILAGDSAGGHLVASLLAHVARPSPHAPPLTELGVEEGRQLRAVVLFSPWVTMQTGDASFAANDSSDYLSAQQANAFVRLFQPAAGEVWASLSEGDGAVELWRSAFPPGQPSSASASGRGLAMLAKKVLVTAGTGETLLDSCVRFGKDLLGAETVVVDSDEQVALVWQNDVVLTVAPGEAHVQPALDCAVRYYDGWTLKAVTRFLQSV</sequence>
<feature type="compositionally biased region" description="Polar residues" evidence="10">
    <location>
        <begin position="37"/>
        <end position="46"/>
    </location>
</feature>
<dbReference type="InterPro" id="IPR027417">
    <property type="entry name" value="P-loop_NTPase"/>
</dbReference>
<dbReference type="SUPFAM" id="SSF90123">
    <property type="entry name" value="ABC transporter transmembrane region"/>
    <property type="match status" value="2"/>
</dbReference>
<gene>
    <name evidence="14" type="ORF">O9K51_01738</name>
</gene>
<evidence type="ECO:0000256" key="7">
    <source>
        <dbReference type="ARBA" id="ARBA00022989"/>
    </source>
</evidence>
<feature type="domain" description="ABC transporter" evidence="12">
    <location>
        <begin position="635"/>
        <end position="877"/>
    </location>
</feature>
<keyword evidence="2" id="KW-0813">Transport</keyword>
<dbReference type="Gene3D" id="3.40.50.300">
    <property type="entry name" value="P-loop containing nucleotide triphosphate hydrolases"/>
    <property type="match status" value="2"/>
</dbReference>
<comment type="subcellular location">
    <subcellularLocation>
        <location evidence="1">Membrane</location>
    </subcellularLocation>
</comment>
<dbReference type="PANTHER" id="PTHR24223">
    <property type="entry name" value="ATP-BINDING CASSETTE SUB-FAMILY C"/>
    <property type="match status" value="1"/>
</dbReference>
<feature type="domain" description="ABC transmembrane type-1" evidence="13">
    <location>
        <begin position="295"/>
        <end position="588"/>
    </location>
</feature>
<feature type="transmembrane region" description="Helical" evidence="11">
    <location>
        <begin position="93"/>
        <end position="114"/>
    </location>
</feature>
<dbReference type="PROSITE" id="PS01174">
    <property type="entry name" value="LIPASE_GDXG_SER"/>
    <property type="match status" value="1"/>
</dbReference>
<dbReference type="GO" id="GO:0000329">
    <property type="term" value="C:fungal-type vacuole membrane"/>
    <property type="evidence" value="ECO:0007669"/>
    <property type="project" value="TreeGrafter"/>
</dbReference>
<dbReference type="PROSITE" id="PS50893">
    <property type="entry name" value="ABC_TRANSPORTER_2"/>
    <property type="match status" value="2"/>
</dbReference>
<dbReference type="SMART" id="SM00382">
    <property type="entry name" value="AAA"/>
    <property type="match status" value="2"/>
</dbReference>
<dbReference type="InterPro" id="IPR003439">
    <property type="entry name" value="ABC_transporter-like_ATP-bd"/>
</dbReference>
<evidence type="ECO:0000256" key="8">
    <source>
        <dbReference type="ARBA" id="ARBA00023136"/>
    </source>
</evidence>
<evidence type="ECO:0000256" key="11">
    <source>
        <dbReference type="SAM" id="Phobius"/>
    </source>
</evidence>
<keyword evidence="15" id="KW-1185">Reference proteome</keyword>
<evidence type="ECO:0000259" key="13">
    <source>
        <dbReference type="PROSITE" id="PS50929"/>
    </source>
</evidence>
<dbReference type="InterPro" id="IPR013094">
    <property type="entry name" value="AB_hydrolase_3"/>
</dbReference>
<dbReference type="EMBL" id="JAQHRD010000001">
    <property type="protein sequence ID" value="KAJ6446963.1"/>
    <property type="molecule type" value="Genomic_DNA"/>
</dbReference>
<reference evidence="14" key="1">
    <citation type="submission" date="2023-01" db="EMBL/GenBank/DDBJ databases">
        <title>The growth and conidiation of Purpureocillium lavendulum are regulated by nitrogen source and histone H3K14 acetylation.</title>
        <authorList>
            <person name="Tang P."/>
            <person name="Han J."/>
            <person name="Zhang C."/>
            <person name="Tang P."/>
            <person name="Qi F."/>
            <person name="Zhang K."/>
            <person name="Liang L."/>
        </authorList>
    </citation>
    <scope>NUCLEOTIDE SEQUENCE</scope>
    <source>
        <strain evidence="14">YMF1.00683</strain>
    </source>
</reference>
<accession>A0AB34G6R5</accession>
<feature type="active site" evidence="9">
    <location>
        <position position="1667"/>
    </location>
</feature>
<feature type="transmembrane region" description="Helical" evidence="11">
    <location>
        <begin position="524"/>
        <end position="548"/>
    </location>
</feature>
<feature type="domain" description="ABC transporter" evidence="12">
    <location>
        <begin position="1240"/>
        <end position="1470"/>
    </location>
</feature>
<feature type="domain" description="ABC transmembrane type-1" evidence="13">
    <location>
        <begin position="947"/>
        <end position="1202"/>
    </location>
</feature>
<keyword evidence="4" id="KW-0677">Repeat</keyword>
<evidence type="ECO:0000256" key="4">
    <source>
        <dbReference type="ARBA" id="ARBA00022737"/>
    </source>
</evidence>
<evidence type="ECO:0000256" key="1">
    <source>
        <dbReference type="ARBA" id="ARBA00004370"/>
    </source>
</evidence>
<dbReference type="SUPFAM" id="SSF52540">
    <property type="entry name" value="P-loop containing nucleoside triphosphate hydrolases"/>
    <property type="match status" value="2"/>
</dbReference>
<dbReference type="GO" id="GO:0005524">
    <property type="term" value="F:ATP binding"/>
    <property type="evidence" value="ECO:0007669"/>
    <property type="project" value="UniProtKB-KW"/>
</dbReference>
<keyword evidence="8 11" id="KW-0472">Membrane</keyword>
<dbReference type="GO" id="GO:0016887">
    <property type="term" value="F:ATP hydrolysis activity"/>
    <property type="evidence" value="ECO:0007669"/>
    <property type="project" value="InterPro"/>
</dbReference>
<evidence type="ECO:0000256" key="10">
    <source>
        <dbReference type="SAM" id="MobiDB-lite"/>
    </source>
</evidence>
<feature type="transmembrane region" description="Helical" evidence="11">
    <location>
        <begin position="183"/>
        <end position="200"/>
    </location>
</feature>
<dbReference type="InterPro" id="IPR011527">
    <property type="entry name" value="ABC1_TM_dom"/>
</dbReference>
<feature type="transmembrane region" description="Helical" evidence="11">
    <location>
        <begin position="1059"/>
        <end position="1080"/>
    </location>
</feature>
<dbReference type="Pfam" id="PF00005">
    <property type="entry name" value="ABC_tran"/>
    <property type="match status" value="2"/>
</dbReference>
<dbReference type="SUPFAM" id="SSF53474">
    <property type="entry name" value="alpha/beta-Hydrolases"/>
    <property type="match status" value="1"/>
</dbReference>
<feature type="transmembrane region" description="Helical" evidence="11">
    <location>
        <begin position="985"/>
        <end position="1006"/>
    </location>
</feature>
<dbReference type="Proteomes" id="UP001163105">
    <property type="component" value="Unassembled WGS sequence"/>
</dbReference>
<evidence type="ECO:0000256" key="2">
    <source>
        <dbReference type="ARBA" id="ARBA00022448"/>
    </source>
</evidence>
<evidence type="ECO:0000256" key="3">
    <source>
        <dbReference type="ARBA" id="ARBA00022692"/>
    </source>
</evidence>
<comment type="caution">
    <text evidence="14">The sequence shown here is derived from an EMBL/GenBank/DDBJ whole genome shotgun (WGS) entry which is preliminary data.</text>
</comment>
<dbReference type="InterPro" id="IPR003593">
    <property type="entry name" value="AAA+_ATPase"/>
</dbReference>
<dbReference type="Pfam" id="PF07859">
    <property type="entry name" value="Abhydrolase_3"/>
    <property type="match status" value="1"/>
</dbReference>
<protein>
    <submittedName>
        <fullName evidence="14">Uncharacterized protein</fullName>
    </submittedName>
</protein>
<feature type="transmembrane region" description="Helical" evidence="11">
    <location>
        <begin position="944"/>
        <end position="965"/>
    </location>
</feature>
<evidence type="ECO:0000259" key="12">
    <source>
        <dbReference type="PROSITE" id="PS50893"/>
    </source>
</evidence>
<evidence type="ECO:0000313" key="14">
    <source>
        <dbReference type="EMBL" id="KAJ6446963.1"/>
    </source>
</evidence>
<keyword evidence="6" id="KW-0067">ATP-binding</keyword>
<feature type="transmembrane region" description="Helical" evidence="11">
    <location>
        <begin position="290"/>
        <end position="316"/>
    </location>
</feature>
<evidence type="ECO:0000313" key="15">
    <source>
        <dbReference type="Proteomes" id="UP001163105"/>
    </source>
</evidence>
<evidence type="ECO:0000256" key="6">
    <source>
        <dbReference type="ARBA" id="ARBA00022840"/>
    </source>
</evidence>
<dbReference type="Gene3D" id="3.40.50.1820">
    <property type="entry name" value="alpha/beta hydrolase"/>
    <property type="match status" value="1"/>
</dbReference>
<feature type="transmembrane region" description="Helical" evidence="11">
    <location>
        <begin position="120"/>
        <end position="142"/>
    </location>
</feature>
<dbReference type="PANTHER" id="PTHR24223:SF353">
    <property type="entry name" value="ABC TRANSPORTER ATP-BINDING PROTEIN_PERMEASE VMR1-RELATED"/>
    <property type="match status" value="1"/>
</dbReference>
<name>A0AB34G6R5_9HYPO</name>
<keyword evidence="3 11" id="KW-0812">Transmembrane</keyword>
<organism evidence="14 15">
    <name type="scientific">Purpureocillium lavendulum</name>
    <dbReference type="NCBI Taxonomy" id="1247861"/>
    <lineage>
        <taxon>Eukaryota</taxon>
        <taxon>Fungi</taxon>
        <taxon>Dikarya</taxon>
        <taxon>Ascomycota</taxon>
        <taxon>Pezizomycotina</taxon>
        <taxon>Sordariomycetes</taxon>
        <taxon>Hypocreomycetidae</taxon>
        <taxon>Hypocreales</taxon>
        <taxon>Ophiocordycipitaceae</taxon>
        <taxon>Purpureocillium</taxon>
    </lineage>
</organism>
<keyword evidence="5" id="KW-0547">Nucleotide-binding</keyword>
<evidence type="ECO:0000256" key="9">
    <source>
        <dbReference type="PROSITE-ProRule" id="PRU10038"/>
    </source>
</evidence>
<dbReference type="InterPro" id="IPR033140">
    <property type="entry name" value="Lipase_GDXG_put_SER_AS"/>
</dbReference>
<dbReference type="GO" id="GO:0140359">
    <property type="term" value="F:ABC-type transporter activity"/>
    <property type="evidence" value="ECO:0007669"/>
    <property type="project" value="InterPro"/>
</dbReference>
<dbReference type="CDD" id="cd18596">
    <property type="entry name" value="ABC_6TM_VMR1_D1_like"/>
    <property type="match status" value="1"/>
</dbReference>
<feature type="transmembrane region" description="Helical" evidence="11">
    <location>
        <begin position="1145"/>
        <end position="1167"/>
    </location>
</feature>
<feature type="region of interest" description="Disordered" evidence="10">
    <location>
        <begin position="1"/>
        <end position="72"/>
    </location>
</feature>
<dbReference type="InterPro" id="IPR029058">
    <property type="entry name" value="AB_hydrolase_fold"/>
</dbReference>
<dbReference type="InterPro" id="IPR050173">
    <property type="entry name" value="ABC_transporter_C-like"/>
</dbReference>
<feature type="transmembrane region" description="Helical" evidence="11">
    <location>
        <begin position="328"/>
        <end position="346"/>
    </location>
</feature>
<dbReference type="Pfam" id="PF00664">
    <property type="entry name" value="ABC_membrane"/>
    <property type="match status" value="2"/>
</dbReference>
<dbReference type="Gene3D" id="1.20.1560.10">
    <property type="entry name" value="ABC transporter type 1, transmembrane domain"/>
    <property type="match status" value="2"/>
</dbReference>